<comment type="caution">
    <text evidence="1">The sequence shown here is derived from an EMBL/GenBank/DDBJ whole genome shotgun (WGS) entry which is preliminary data.</text>
</comment>
<accession>A0AAV1XT17</accession>
<dbReference type="InterPro" id="IPR011990">
    <property type="entry name" value="TPR-like_helical_dom_sf"/>
</dbReference>
<dbReference type="SUPFAM" id="SSF52540">
    <property type="entry name" value="P-loop containing nucleoside triphosphate hydrolases"/>
    <property type="match status" value="1"/>
</dbReference>
<proteinExistence type="predicted"/>
<sequence length="540" mass="62495">MKIKKREFDIGDIVIDLHRRLRIESYKGDEMSFVYIDEVQDLSISQIALFKYVCQNTEEGFIFCGDTAQTIANGIDFRFQDIKSLFYKKFLFVPNRSSYNKAWEKAKSLNVFLLNHNFCTHAGVLKLSQSIIDLLLHFFPYSIDVLKPETSFIHGEAPIVLECENAENAFATIFGRSGSQGGKIVGFGAEQAILVRDDSARKEVLDYVGKHALVLTILECKGLEFQDALLYNFFGSSPLRNRWRVIYEYTKEFDMLESKELMPYPCYNDSIHNILCLELKQLYVAITRTRQRLWIYETGDEFSRPMLDYWKKKGVIQFKGLNDSLAQTMKVASNEEEWKSIGIKLYNQDNYDMATFCFERAEDFYWERKSKAASLRASAKHLRDMNPKDANAMFMEAAQIYEGIGMVNAAAECFSDSGDHERAGKLYLKNCDLKRAGDCFYLAKCYELAAQVYNRGNFFSDCLTVCEKGGLFDTGLDYIRQWKQSNHAGFIMVGRHDVNTIEQTFLERCARNCLYLKDTSSMMKYVRAFHSLKLQREFLQ</sequence>
<dbReference type="InterPro" id="IPR027417">
    <property type="entry name" value="P-loop_NTPase"/>
</dbReference>
<dbReference type="InterPro" id="IPR039904">
    <property type="entry name" value="TRANK1"/>
</dbReference>
<dbReference type="Gene3D" id="1.25.40.10">
    <property type="entry name" value="Tetratricopeptide repeat domain"/>
    <property type="match status" value="1"/>
</dbReference>
<dbReference type="PANTHER" id="PTHR21529">
    <property type="entry name" value="MAMMARY TURMOR VIRUS RECEPTOR HOMOLOG 1, 2 MTVR1, 2"/>
    <property type="match status" value="1"/>
</dbReference>
<dbReference type="AlphaFoldDB" id="A0AAV1XT17"/>
<evidence type="ECO:0000313" key="1">
    <source>
        <dbReference type="EMBL" id="CAL0324814.1"/>
    </source>
</evidence>
<keyword evidence="2" id="KW-1185">Reference proteome</keyword>
<organism evidence="1 2">
    <name type="scientific">Lupinus luteus</name>
    <name type="common">European yellow lupine</name>
    <dbReference type="NCBI Taxonomy" id="3873"/>
    <lineage>
        <taxon>Eukaryota</taxon>
        <taxon>Viridiplantae</taxon>
        <taxon>Streptophyta</taxon>
        <taxon>Embryophyta</taxon>
        <taxon>Tracheophyta</taxon>
        <taxon>Spermatophyta</taxon>
        <taxon>Magnoliopsida</taxon>
        <taxon>eudicotyledons</taxon>
        <taxon>Gunneridae</taxon>
        <taxon>Pentapetalae</taxon>
        <taxon>rosids</taxon>
        <taxon>fabids</taxon>
        <taxon>Fabales</taxon>
        <taxon>Fabaceae</taxon>
        <taxon>Papilionoideae</taxon>
        <taxon>50 kb inversion clade</taxon>
        <taxon>genistoids sensu lato</taxon>
        <taxon>core genistoids</taxon>
        <taxon>Genisteae</taxon>
        <taxon>Lupinus</taxon>
    </lineage>
</organism>
<gene>
    <name evidence="1" type="ORF">LLUT_LOCUS25874</name>
</gene>
<dbReference type="Gene3D" id="3.40.50.300">
    <property type="entry name" value="P-loop containing nucleotide triphosphate hydrolases"/>
    <property type="match status" value="2"/>
</dbReference>
<name>A0AAV1XT17_LUPLU</name>
<reference evidence="1 2" key="1">
    <citation type="submission" date="2024-03" db="EMBL/GenBank/DDBJ databases">
        <authorList>
            <person name="Martinez-Hernandez J."/>
        </authorList>
    </citation>
    <scope>NUCLEOTIDE SEQUENCE [LARGE SCALE GENOMIC DNA]</scope>
</reference>
<evidence type="ECO:0000313" key="2">
    <source>
        <dbReference type="Proteomes" id="UP001497480"/>
    </source>
</evidence>
<dbReference type="PANTHER" id="PTHR21529:SF4">
    <property type="entry name" value="TPR AND ANKYRIN REPEAT-CONTAINING PROTEIN 1"/>
    <property type="match status" value="1"/>
</dbReference>
<dbReference type="SUPFAM" id="SSF48452">
    <property type="entry name" value="TPR-like"/>
    <property type="match status" value="1"/>
</dbReference>
<dbReference type="Proteomes" id="UP001497480">
    <property type="component" value="Unassembled WGS sequence"/>
</dbReference>
<evidence type="ECO:0008006" key="3">
    <source>
        <dbReference type="Google" id="ProtNLM"/>
    </source>
</evidence>
<dbReference type="EMBL" id="CAXHTB010000018">
    <property type="protein sequence ID" value="CAL0324814.1"/>
    <property type="molecule type" value="Genomic_DNA"/>
</dbReference>
<protein>
    <recommendedName>
        <fullName evidence="3">UvrD-like helicase ATP-binding domain-containing protein</fullName>
    </recommendedName>
</protein>